<name>A0A414PTP0_FUSMR</name>
<evidence type="ECO:0000256" key="2">
    <source>
        <dbReference type="ARBA" id="ARBA00022679"/>
    </source>
</evidence>
<dbReference type="GO" id="GO:0016757">
    <property type="term" value="F:glycosyltransferase activity"/>
    <property type="evidence" value="ECO:0007669"/>
    <property type="project" value="UniProtKB-KW"/>
</dbReference>
<evidence type="ECO:0000313" key="4">
    <source>
        <dbReference type="EMBL" id="RHF71949.1"/>
    </source>
</evidence>
<dbReference type="PANTHER" id="PTHR22916">
    <property type="entry name" value="GLYCOSYLTRANSFERASE"/>
    <property type="match status" value="1"/>
</dbReference>
<dbReference type="CDD" id="cd00761">
    <property type="entry name" value="Glyco_tranf_GTA_type"/>
    <property type="match status" value="1"/>
</dbReference>
<dbReference type="Proteomes" id="UP000284676">
    <property type="component" value="Unassembled WGS sequence"/>
</dbReference>
<dbReference type="InterPro" id="IPR001173">
    <property type="entry name" value="Glyco_trans_2-like"/>
</dbReference>
<evidence type="ECO:0000259" key="3">
    <source>
        <dbReference type="Pfam" id="PF00535"/>
    </source>
</evidence>
<keyword evidence="2 4" id="KW-0808">Transferase</keyword>
<accession>A0A414PTP0</accession>
<reference evidence="4 5" key="1">
    <citation type="submission" date="2018-08" db="EMBL/GenBank/DDBJ databases">
        <title>A genome reference for cultivated species of the human gut microbiota.</title>
        <authorList>
            <person name="Zou Y."/>
            <person name="Xue W."/>
            <person name="Luo G."/>
        </authorList>
    </citation>
    <scope>NUCLEOTIDE SEQUENCE [LARGE SCALE GENOMIC DNA]</scope>
    <source>
        <strain evidence="4 5">AM25-1</strain>
    </source>
</reference>
<sequence length="306" mass="36366">MVRLSIIIPIYNVEQYIEQCLVSILNKTYKDLEIILVNDGSKDNSMKIIKKYLSDKRIKVINKKNGGLSSARNVGLKIATGEYIAFVDSDDWIRIDKLVELYNIIQNEKLDLIIGNGEYYPSKEKIQKNIYIGIKTGIEIFEEMLRKKDYLETVWKCIYSKKFLQENNIKFIEGLLHEDIPFMFECLIKAKRIKYENINFYIYRRREGSITTTKNTKKLFHVLYGIERILEVYKENRINNKVINTYILNLYYSNLKRLKQKNNKLILNLLMLKKFSIKSYIKFILIFILSTKYKSINIDNKILNRS</sequence>
<dbReference type="AlphaFoldDB" id="A0A414PTP0"/>
<feature type="domain" description="Glycosyltransferase 2-like" evidence="3">
    <location>
        <begin position="5"/>
        <end position="131"/>
    </location>
</feature>
<dbReference type="Pfam" id="PF00535">
    <property type="entry name" value="Glycos_transf_2"/>
    <property type="match status" value="1"/>
</dbReference>
<dbReference type="InterPro" id="IPR029044">
    <property type="entry name" value="Nucleotide-diphossugar_trans"/>
</dbReference>
<dbReference type="SUPFAM" id="SSF53448">
    <property type="entry name" value="Nucleotide-diphospho-sugar transferases"/>
    <property type="match status" value="1"/>
</dbReference>
<keyword evidence="1" id="KW-0328">Glycosyltransferase</keyword>
<dbReference type="EMBL" id="QRHL01000011">
    <property type="protein sequence ID" value="RHF71949.1"/>
    <property type="molecule type" value="Genomic_DNA"/>
</dbReference>
<gene>
    <name evidence="4" type="ORF">DW663_07460</name>
</gene>
<proteinExistence type="predicted"/>
<protein>
    <submittedName>
        <fullName evidence="4">Glycosyltransferase</fullName>
    </submittedName>
</protein>
<dbReference type="Gene3D" id="3.90.550.10">
    <property type="entry name" value="Spore Coat Polysaccharide Biosynthesis Protein SpsA, Chain A"/>
    <property type="match status" value="1"/>
</dbReference>
<comment type="caution">
    <text evidence="4">The sequence shown here is derived from an EMBL/GenBank/DDBJ whole genome shotgun (WGS) entry which is preliminary data.</text>
</comment>
<evidence type="ECO:0000313" key="5">
    <source>
        <dbReference type="Proteomes" id="UP000284676"/>
    </source>
</evidence>
<organism evidence="4 5">
    <name type="scientific">Fusobacterium mortiferum</name>
    <dbReference type="NCBI Taxonomy" id="850"/>
    <lineage>
        <taxon>Bacteria</taxon>
        <taxon>Fusobacteriati</taxon>
        <taxon>Fusobacteriota</taxon>
        <taxon>Fusobacteriia</taxon>
        <taxon>Fusobacteriales</taxon>
        <taxon>Fusobacteriaceae</taxon>
        <taxon>Fusobacterium</taxon>
    </lineage>
</organism>
<evidence type="ECO:0000256" key="1">
    <source>
        <dbReference type="ARBA" id="ARBA00022676"/>
    </source>
</evidence>
<dbReference type="PANTHER" id="PTHR22916:SF51">
    <property type="entry name" value="GLYCOSYLTRANSFERASE EPSH-RELATED"/>
    <property type="match status" value="1"/>
</dbReference>